<gene>
    <name evidence="1" type="ORF">ElyMa_005987800</name>
</gene>
<dbReference type="Proteomes" id="UP000762676">
    <property type="component" value="Unassembled WGS sequence"/>
</dbReference>
<sequence length="96" mass="10797">MVLVEMPADPPHHHPAMSGQAVSAPSSCLVLSCLVRGSLHIWDNRFSISLDRMTCLSNRHTHTHTHSRTHHVMFYSNQNAIDGEKAERTNPIQQFA</sequence>
<accession>A0AAV4GH57</accession>
<proteinExistence type="predicted"/>
<evidence type="ECO:0000313" key="2">
    <source>
        <dbReference type="Proteomes" id="UP000762676"/>
    </source>
</evidence>
<evidence type="ECO:0000313" key="1">
    <source>
        <dbReference type="EMBL" id="GFR83991.1"/>
    </source>
</evidence>
<reference evidence="1 2" key="1">
    <citation type="journal article" date="2021" name="Elife">
        <title>Chloroplast acquisition without the gene transfer in kleptoplastic sea slugs, Plakobranchus ocellatus.</title>
        <authorList>
            <person name="Maeda T."/>
            <person name="Takahashi S."/>
            <person name="Yoshida T."/>
            <person name="Shimamura S."/>
            <person name="Takaki Y."/>
            <person name="Nagai Y."/>
            <person name="Toyoda A."/>
            <person name="Suzuki Y."/>
            <person name="Arimoto A."/>
            <person name="Ishii H."/>
            <person name="Satoh N."/>
            <person name="Nishiyama T."/>
            <person name="Hasebe M."/>
            <person name="Maruyama T."/>
            <person name="Minagawa J."/>
            <person name="Obokata J."/>
            <person name="Shigenobu S."/>
        </authorList>
    </citation>
    <scope>NUCLEOTIDE SEQUENCE [LARGE SCALE GENOMIC DNA]</scope>
</reference>
<organism evidence="1 2">
    <name type="scientific">Elysia marginata</name>
    <dbReference type="NCBI Taxonomy" id="1093978"/>
    <lineage>
        <taxon>Eukaryota</taxon>
        <taxon>Metazoa</taxon>
        <taxon>Spiralia</taxon>
        <taxon>Lophotrochozoa</taxon>
        <taxon>Mollusca</taxon>
        <taxon>Gastropoda</taxon>
        <taxon>Heterobranchia</taxon>
        <taxon>Euthyneura</taxon>
        <taxon>Panpulmonata</taxon>
        <taxon>Sacoglossa</taxon>
        <taxon>Placobranchoidea</taxon>
        <taxon>Plakobranchidae</taxon>
        <taxon>Elysia</taxon>
    </lineage>
</organism>
<name>A0AAV4GH57_9GAST</name>
<comment type="caution">
    <text evidence="1">The sequence shown here is derived from an EMBL/GenBank/DDBJ whole genome shotgun (WGS) entry which is preliminary data.</text>
</comment>
<keyword evidence="2" id="KW-1185">Reference proteome</keyword>
<dbReference type="AlphaFoldDB" id="A0AAV4GH57"/>
<dbReference type="EMBL" id="BMAT01012039">
    <property type="protein sequence ID" value="GFR83991.1"/>
    <property type="molecule type" value="Genomic_DNA"/>
</dbReference>
<protein>
    <submittedName>
        <fullName evidence="1">Uncharacterized protein</fullName>
    </submittedName>
</protein>